<feature type="transmembrane region" description="Helical" evidence="13">
    <location>
        <begin position="59"/>
        <end position="79"/>
    </location>
</feature>
<evidence type="ECO:0000256" key="8">
    <source>
        <dbReference type="ARBA" id="ARBA00023098"/>
    </source>
</evidence>
<keyword evidence="10" id="KW-0594">Phospholipid biosynthesis</keyword>
<evidence type="ECO:0000259" key="14">
    <source>
        <dbReference type="PROSITE" id="PS50035"/>
    </source>
</evidence>
<dbReference type="InterPro" id="IPR025202">
    <property type="entry name" value="PLD-like_dom"/>
</dbReference>
<dbReference type="GO" id="GO:0005886">
    <property type="term" value="C:plasma membrane"/>
    <property type="evidence" value="ECO:0007669"/>
    <property type="project" value="UniProtKB-SubCell"/>
</dbReference>
<dbReference type="InterPro" id="IPR027379">
    <property type="entry name" value="CLS_N"/>
</dbReference>
<dbReference type="InterPro" id="IPR001736">
    <property type="entry name" value="PLipase_D/transphosphatidylase"/>
</dbReference>
<feature type="transmembrane region" description="Helical" evidence="13">
    <location>
        <begin position="7"/>
        <end position="24"/>
    </location>
</feature>
<comment type="subcellular location">
    <subcellularLocation>
        <location evidence="1">Cell membrane</location>
        <topology evidence="1">Multi-pass membrane protein</topology>
    </subcellularLocation>
</comment>
<protein>
    <recommendedName>
        <fullName evidence="12">Cardiolipin synthase</fullName>
        <ecNumber evidence="12">2.7.8.-</ecNumber>
    </recommendedName>
</protein>
<dbReference type="GO" id="GO:0032049">
    <property type="term" value="P:cardiolipin biosynthetic process"/>
    <property type="evidence" value="ECO:0007669"/>
    <property type="project" value="UniProtKB-UniRule"/>
</dbReference>
<accession>A0A0M0LEK6</accession>
<dbReference type="EMBL" id="LILB01000005">
    <property type="protein sequence ID" value="KOO49515.1"/>
    <property type="molecule type" value="Genomic_DNA"/>
</dbReference>
<sequence>MQKVIQFLAISAVIIGIGYIFSIWNMKIAYVVGIFIELFGLAIVIKLIFFDIRNTLSKVAWISVILGLPVIGTGYYLYFGRDPITRKFSISQIKETAKLVEVTHAIQKKYHSSDLPRLSKRISNLSKINPLKGNKIDILTNGTATFSAIMEAIKNAKCHIHMQFYIYKKDDIGTEIRDLLVQKAKAGVEVRFMYDAIGAKCLNSSFLKPLSDAGAEVIAFDPILSLWLLHKANFRNHRKVIVIDSQIGFTGGLNVGDEYLSKTNAFKIWRDTHLRIEGLSVSELQESFLNDWIFMKNEKGAATPFINEKGIKKYFSPIEKRDDWAQVIYGGPYDKENIIRDAMLNLIESAHENVWIATPYFIPDAEALAVVRRAAMSGIDVRIILPGKGDMGISYHGSNANIKTLLEAGVRVFAYDEESFLHCKIIIVDGENAAIGTANFDIRSFRLNHELMVFLYEASAAIHHLLHDFKIDFQASRELTMADMKNKSFGKQIKESISSLFSPIL</sequence>
<keyword evidence="8" id="KW-0443">Lipid metabolism</keyword>
<keyword evidence="16" id="KW-1185">Reference proteome</keyword>
<dbReference type="GeneID" id="301137261"/>
<keyword evidence="11" id="KW-1208">Phospholipid metabolism</keyword>
<dbReference type="RefSeq" id="WP_053417684.1">
    <property type="nucleotide sequence ID" value="NZ_LILB01000005.1"/>
</dbReference>
<dbReference type="AlphaFoldDB" id="A0A0M0LEK6"/>
<dbReference type="CDD" id="cd09112">
    <property type="entry name" value="PLDc_CLS_2"/>
    <property type="match status" value="1"/>
</dbReference>
<dbReference type="Pfam" id="PF13091">
    <property type="entry name" value="PLDc_2"/>
    <property type="match status" value="2"/>
</dbReference>
<name>A0A0M0LEK6_9BACL</name>
<dbReference type="InterPro" id="IPR022924">
    <property type="entry name" value="Cardiolipin_synthase"/>
</dbReference>
<evidence type="ECO:0000256" key="11">
    <source>
        <dbReference type="ARBA" id="ARBA00023264"/>
    </source>
</evidence>
<dbReference type="PANTHER" id="PTHR21248:SF22">
    <property type="entry name" value="PHOSPHOLIPASE D"/>
    <property type="match status" value="1"/>
</dbReference>
<evidence type="ECO:0000256" key="13">
    <source>
        <dbReference type="SAM" id="Phobius"/>
    </source>
</evidence>
<evidence type="ECO:0000256" key="5">
    <source>
        <dbReference type="ARBA" id="ARBA00022692"/>
    </source>
</evidence>
<dbReference type="GO" id="GO:0008808">
    <property type="term" value="F:cardiolipin synthase activity"/>
    <property type="evidence" value="ECO:0007669"/>
    <property type="project" value="UniProtKB-UniRule"/>
</dbReference>
<evidence type="ECO:0000256" key="12">
    <source>
        <dbReference type="NCBIfam" id="TIGR04265"/>
    </source>
</evidence>
<keyword evidence="4" id="KW-0808">Transferase</keyword>
<dbReference type="OrthoDB" id="9762009at2"/>
<dbReference type="Pfam" id="PF13396">
    <property type="entry name" value="PLDc_N"/>
    <property type="match status" value="1"/>
</dbReference>
<keyword evidence="7 13" id="KW-1133">Transmembrane helix</keyword>
<keyword evidence="2" id="KW-1003">Cell membrane</keyword>
<dbReference type="Proteomes" id="UP000036867">
    <property type="component" value="Unassembled WGS sequence"/>
</dbReference>
<dbReference type="EC" id="2.7.8.-" evidence="12"/>
<evidence type="ECO:0000256" key="3">
    <source>
        <dbReference type="ARBA" id="ARBA00022516"/>
    </source>
</evidence>
<feature type="domain" description="PLD phosphodiesterase" evidence="14">
    <location>
        <begin position="232"/>
        <end position="259"/>
    </location>
</feature>
<evidence type="ECO:0000256" key="9">
    <source>
        <dbReference type="ARBA" id="ARBA00023136"/>
    </source>
</evidence>
<feature type="transmembrane region" description="Helical" evidence="13">
    <location>
        <begin position="30"/>
        <end position="52"/>
    </location>
</feature>
<proteinExistence type="predicted"/>
<dbReference type="PANTHER" id="PTHR21248">
    <property type="entry name" value="CARDIOLIPIN SYNTHASE"/>
    <property type="match status" value="1"/>
</dbReference>
<gene>
    <name evidence="15" type="ORF">AMD00_14265</name>
</gene>
<evidence type="ECO:0000256" key="7">
    <source>
        <dbReference type="ARBA" id="ARBA00022989"/>
    </source>
</evidence>
<dbReference type="SUPFAM" id="SSF56024">
    <property type="entry name" value="Phospholipase D/nuclease"/>
    <property type="match status" value="2"/>
</dbReference>
<keyword evidence="6" id="KW-0677">Repeat</keyword>
<evidence type="ECO:0000256" key="10">
    <source>
        <dbReference type="ARBA" id="ARBA00023209"/>
    </source>
</evidence>
<keyword evidence="9 13" id="KW-0472">Membrane</keyword>
<comment type="caution">
    <text evidence="15">The sequence shown here is derived from an EMBL/GenBank/DDBJ whole genome shotgun (WGS) entry which is preliminary data.</text>
</comment>
<dbReference type="STRING" id="263475.AMD00_14265"/>
<evidence type="ECO:0000313" key="16">
    <source>
        <dbReference type="Proteomes" id="UP000036867"/>
    </source>
</evidence>
<evidence type="ECO:0000256" key="1">
    <source>
        <dbReference type="ARBA" id="ARBA00004651"/>
    </source>
</evidence>
<dbReference type="Gene3D" id="3.30.870.10">
    <property type="entry name" value="Endonuclease Chain A"/>
    <property type="match status" value="2"/>
</dbReference>
<dbReference type="NCBIfam" id="TIGR04265">
    <property type="entry name" value="bac_cardiolipin"/>
    <property type="match status" value="1"/>
</dbReference>
<feature type="domain" description="PLD phosphodiesterase" evidence="14">
    <location>
        <begin position="417"/>
        <end position="444"/>
    </location>
</feature>
<keyword evidence="5 13" id="KW-0812">Transmembrane</keyword>
<dbReference type="SMART" id="SM00155">
    <property type="entry name" value="PLDc"/>
    <property type="match status" value="2"/>
</dbReference>
<dbReference type="CDD" id="cd09110">
    <property type="entry name" value="PLDc_CLS_1"/>
    <property type="match status" value="1"/>
</dbReference>
<evidence type="ECO:0000256" key="2">
    <source>
        <dbReference type="ARBA" id="ARBA00022475"/>
    </source>
</evidence>
<evidence type="ECO:0000256" key="6">
    <source>
        <dbReference type="ARBA" id="ARBA00022737"/>
    </source>
</evidence>
<dbReference type="PROSITE" id="PS50035">
    <property type="entry name" value="PLD"/>
    <property type="match status" value="2"/>
</dbReference>
<keyword evidence="3" id="KW-0444">Lipid biosynthesis</keyword>
<evidence type="ECO:0000256" key="4">
    <source>
        <dbReference type="ARBA" id="ARBA00022679"/>
    </source>
</evidence>
<organism evidence="15 16">
    <name type="scientific">Viridibacillus arvi</name>
    <dbReference type="NCBI Taxonomy" id="263475"/>
    <lineage>
        <taxon>Bacteria</taxon>
        <taxon>Bacillati</taxon>
        <taxon>Bacillota</taxon>
        <taxon>Bacilli</taxon>
        <taxon>Bacillales</taxon>
        <taxon>Caryophanaceae</taxon>
        <taxon>Viridibacillus</taxon>
    </lineage>
</organism>
<reference evidence="16" key="1">
    <citation type="submission" date="2015-08" db="EMBL/GenBank/DDBJ databases">
        <title>Fjat-10028 dsm 16317.</title>
        <authorList>
            <person name="Liu B."/>
            <person name="Wang J."/>
            <person name="Zhu Y."/>
            <person name="Liu G."/>
            <person name="Chen Q."/>
            <person name="Chen Z."/>
            <person name="Lan J."/>
            <person name="Che J."/>
            <person name="Ge C."/>
            <person name="Shi H."/>
            <person name="Pan Z."/>
            <person name="Liu X."/>
        </authorList>
    </citation>
    <scope>NUCLEOTIDE SEQUENCE [LARGE SCALE GENOMIC DNA]</scope>
    <source>
        <strain evidence="16">DSM 16317</strain>
    </source>
</reference>
<dbReference type="FunFam" id="3.30.870.10:FF:000014">
    <property type="entry name" value="Cardiolipin synthase"/>
    <property type="match status" value="1"/>
</dbReference>
<dbReference type="PATRIC" id="fig|263475.3.peg.4117"/>
<evidence type="ECO:0000313" key="15">
    <source>
        <dbReference type="EMBL" id="KOO49515.1"/>
    </source>
</evidence>